<accession>A0A388M703</accession>
<gene>
    <name evidence="1" type="ORF">CBR_g50437</name>
</gene>
<dbReference type="Proteomes" id="UP000265515">
    <property type="component" value="Unassembled WGS sequence"/>
</dbReference>
<reference evidence="1 2" key="1">
    <citation type="journal article" date="2018" name="Cell">
        <title>The Chara Genome: Secondary Complexity and Implications for Plant Terrestrialization.</title>
        <authorList>
            <person name="Nishiyama T."/>
            <person name="Sakayama H."/>
            <person name="Vries J.D."/>
            <person name="Buschmann H."/>
            <person name="Saint-Marcoux D."/>
            <person name="Ullrich K.K."/>
            <person name="Haas F.B."/>
            <person name="Vanderstraeten L."/>
            <person name="Becker D."/>
            <person name="Lang D."/>
            <person name="Vosolsobe S."/>
            <person name="Rombauts S."/>
            <person name="Wilhelmsson P.K.I."/>
            <person name="Janitza P."/>
            <person name="Kern R."/>
            <person name="Heyl A."/>
            <person name="Rumpler F."/>
            <person name="Villalobos L.I.A.C."/>
            <person name="Clay J.M."/>
            <person name="Skokan R."/>
            <person name="Toyoda A."/>
            <person name="Suzuki Y."/>
            <person name="Kagoshima H."/>
            <person name="Schijlen E."/>
            <person name="Tajeshwar N."/>
            <person name="Catarino B."/>
            <person name="Hetherington A.J."/>
            <person name="Saltykova A."/>
            <person name="Bonnot C."/>
            <person name="Breuninger H."/>
            <person name="Symeonidi A."/>
            <person name="Radhakrishnan G.V."/>
            <person name="Van Nieuwerburgh F."/>
            <person name="Deforce D."/>
            <person name="Chang C."/>
            <person name="Karol K.G."/>
            <person name="Hedrich R."/>
            <person name="Ulvskov P."/>
            <person name="Glockner G."/>
            <person name="Delwiche C.F."/>
            <person name="Petrasek J."/>
            <person name="Van de Peer Y."/>
            <person name="Friml J."/>
            <person name="Beilby M."/>
            <person name="Dolan L."/>
            <person name="Kohara Y."/>
            <person name="Sugano S."/>
            <person name="Fujiyama A."/>
            <person name="Delaux P.-M."/>
            <person name="Quint M."/>
            <person name="TheiBen G."/>
            <person name="Hagemann M."/>
            <person name="Harholt J."/>
            <person name="Dunand C."/>
            <person name="Zachgo S."/>
            <person name="Langdale J."/>
            <person name="Maumus F."/>
            <person name="Straeten D.V.D."/>
            <person name="Gould S.B."/>
            <person name="Rensing S.A."/>
        </authorList>
    </citation>
    <scope>NUCLEOTIDE SEQUENCE [LARGE SCALE GENOMIC DNA]</scope>
    <source>
        <strain evidence="1 2">S276</strain>
    </source>
</reference>
<comment type="caution">
    <text evidence="1">The sequence shown here is derived from an EMBL/GenBank/DDBJ whole genome shotgun (WGS) entry which is preliminary data.</text>
</comment>
<organism evidence="1 2">
    <name type="scientific">Chara braunii</name>
    <name type="common">Braun's stonewort</name>
    <dbReference type="NCBI Taxonomy" id="69332"/>
    <lineage>
        <taxon>Eukaryota</taxon>
        <taxon>Viridiplantae</taxon>
        <taxon>Streptophyta</taxon>
        <taxon>Charophyceae</taxon>
        <taxon>Charales</taxon>
        <taxon>Characeae</taxon>
        <taxon>Chara</taxon>
    </lineage>
</organism>
<sequence length="83" mass="9313">MGRETVTSYESRPHKKSSLGEMCDVLGAGRTGRQSGTDQGSCRGHGCLLRTLGRICHSRSEYKSARQGITTWFSRRPSRLRRL</sequence>
<keyword evidence="2" id="KW-1185">Reference proteome</keyword>
<evidence type="ECO:0000313" key="1">
    <source>
        <dbReference type="EMBL" id="GBG90259.1"/>
    </source>
</evidence>
<evidence type="ECO:0000313" key="2">
    <source>
        <dbReference type="Proteomes" id="UP000265515"/>
    </source>
</evidence>
<dbReference type="Gramene" id="GBG90259">
    <property type="protein sequence ID" value="GBG90259"/>
    <property type="gene ID" value="CBR_g50437"/>
</dbReference>
<dbReference type="EMBL" id="BFEA01000799">
    <property type="protein sequence ID" value="GBG90259.1"/>
    <property type="molecule type" value="Genomic_DNA"/>
</dbReference>
<proteinExistence type="predicted"/>
<name>A0A388M703_CHABU</name>
<protein>
    <submittedName>
        <fullName evidence="1">Uncharacterized protein</fullName>
    </submittedName>
</protein>
<dbReference type="AlphaFoldDB" id="A0A388M703"/>